<organism evidence="1 2">
    <name type="scientific">Hepatospora eriocheir</name>
    <dbReference type="NCBI Taxonomy" id="1081669"/>
    <lineage>
        <taxon>Eukaryota</taxon>
        <taxon>Fungi</taxon>
        <taxon>Fungi incertae sedis</taxon>
        <taxon>Microsporidia</taxon>
        <taxon>Hepatosporidae</taxon>
        <taxon>Hepatospora</taxon>
    </lineage>
</organism>
<dbReference type="EMBL" id="LTAI01000562">
    <property type="protein sequence ID" value="ORD98604.1"/>
    <property type="molecule type" value="Genomic_DNA"/>
</dbReference>
<reference evidence="1 2" key="1">
    <citation type="journal article" date="2017" name="Environ. Microbiol.">
        <title>Decay of the glycolytic pathway and adaptation to intranuclear parasitism within Enterocytozoonidae microsporidia.</title>
        <authorList>
            <person name="Wiredu Boakye D."/>
            <person name="Jaroenlak P."/>
            <person name="Prachumwat A."/>
            <person name="Williams T.A."/>
            <person name="Bateman K.S."/>
            <person name="Itsathitphaisarn O."/>
            <person name="Sritunyalucksana K."/>
            <person name="Paszkiewicz K.H."/>
            <person name="Moore K.A."/>
            <person name="Stentiford G.D."/>
            <person name="Williams B.A."/>
        </authorList>
    </citation>
    <scope>NUCLEOTIDE SEQUENCE [LARGE SCALE GENOMIC DNA]</scope>
    <source>
        <strain evidence="2">canceri</strain>
    </source>
</reference>
<dbReference type="VEuPathDB" id="MicrosporidiaDB:A0H76_2213"/>
<proteinExistence type="predicted"/>
<evidence type="ECO:0000313" key="2">
    <source>
        <dbReference type="Proteomes" id="UP000192501"/>
    </source>
</evidence>
<name>A0A1X0QG11_9MICR</name>
<evidence type="ECO:0000313" key="1">
    <source>
        <dbReference type="EMBL" id="ORD98604.1"/>
    </source>
</evidence>
<dbReference type="AlphaFoldDB" id="A0A1X0QG11"/>
<gene>
    <name evidence="1" type="ORF">A0H76_2213</name>
</gene>
<comment type="caution">
    <text evidence="1">The sequence shown here is derived from an EMBL/GenBank/DDBJ whole genome shotgun (WGS) entry which is preliminary data.</text>
</comment>
<sequence>MALNKNNITYMTTTKDKFVVVYDTTIITYDFNLKELNCYSCDSYSVPFIANYDTGITLEILNFYQDYYKIIQYPNQGFINQFSIKSLLVNDKFIGVLKYINGIINLQNIGEYFDFDRIGPSVGVFKNDNVYFFTIKEINDSYNSHQEIVFNVVNLNNLSFNCINCPTINDPIEEDDLCLFNHNDRVITIIGCEFFEFDKEFKHLFQHTKKLKISFTIEVRTNNEIITLIFERDGSVFKFINNSFFFLDNIGKEIIGGSSIGNRVLCYSSTKLILFNLEHNSIRIIESFIPLLQIEENNN</sequence>
<dbReference type="VEuPathDB" id="MicrosporidiaDB:HERIO_901"/>
<dbReference type="Proteomes" id="UP000192501">
    <property type="component" value="Unassembled WGS sequence"/>
</dbReference>
<protein>
    <submittedName>
        <fullName evidence="1">Uncharacterized protein</fullName>
    </submittedName>
</protein>
<accession>A0A1X0QG11</accession>